<keyword evidence="2" id="KW-0902">Two-component regulatory system</keyword>
<dbReference type="CDD" id="cd15831">
    <property type="entry name" value="BTAD"/>
    <property type="match status" value="1"/>
</dbReference>
<dbReference type="Pfam" id="PF03704">
    <property type="entry name" value="BTAD"/>
    <property type="match status" value="1"/>
</dbReference>
<keyword evidence="4 6" id="KW-0238">DNA-binding</keyword>
<evidence type="ECO:0000256" key="1">
    <source>
        <dbReference type="ARBA" id="ARBA00005820"/>
    </source>
</evidence>
<comment type="similarity">
    <text evidence="1">Belongs to the AfsR/DnrI/RedD regulatory family.</text>
</comment>
<dbReference type="Gene3D" id="1.10.8.430">
    <property type="entry name" value="Helical domain of apoptotic protease-activating factors"/>
    <property type="match status" value="1"/>
</dbReference>
<dbReference type="PANTHER" id="PTHR35807:SF1">
    <property type="entry name" value="TRANSCRIPTIONAL REGULATOR REDD"/>
    <property type="match status" value="1"/>
</dbReference>
<feature type="region of interest" description="Disordered" evidence="7">
    <location>
        <begin position="250"/>
        <end position="307"/>
    </location>
</feature>
<dbReference type="PANTHER" id="PTHR35807">
    <property type="entry name" value="TRANSCRIPTIONAL REGULATOR REDD-RELATED"/>
    <property type="match status" value="1"/>
</dbReference>
<evidence type="ECO:0000256" key="5">
    <source>
        <dbReference type="ARBA" id="ARBA00023163"/>
    </source>
</evidence>
<dbReference type="InterPro" id="IPR027417">
    <property type="entry name" value="P-loop_NTPase"/>
</dbReference>
<evidence type="ECO:0000256" key="6">
    <source>
        <dbReference type="PROSITE-ProRule" id="PRU01091"/>
    </source>
</evidence>
<dbReference type="InterPro" id="IPR016032">
    <property type="entry name" value="Sig_transdc_resp-reg_C-effctor"/>
</dbReference>
<dbReference type="SMART" id="SM01043">
    <property type="entry name" value="BTAD"/>
    <property type="match status" value="1"/>
</dbReference>
<evidence type="ECO:0000256" key="3">
    <source>
        <dbReference type="ARBA" id="ARBA00023015"/>
    </source>
</evidence>
<accession>A0ABZ1RPM8</accession>
<gene>
    <name evidence="9" type="ORF">OHU17_20710</name>
</gene>
<dbReference type="Gene3D" id="1.10.10.10">
    <property type="entry name" value="Winged helix-like DNA-binding domain superfamily/Winged helix DNA-binding domain"/>
    <property type="match status" value="1"/>
</dbReference>
<dbReference type="Proteomes" id="UP001432075">
    <property type="component" value="Chromosome"/>
</dbReference>
<evidence type="ECO:0000256" key="2">
    <source>
        <dbReference type="ARBA" id="ARBA00023012"/>
    </source>
</evidence>
<dbReference type="InterPro" id="IPR042197">
    <property type="entry name" value="Apaf_helical"/>
</dbReference>
<feature type="DNA-binding region" description="OmpR/PhoB-type" evidence="6">
    <location>
        <begin position="1"/>
        <end position="94"/>
    </location>
</feature>
<dbReference type="InterPro" id="IPR019734">
    <property type="entry name" value="TPR_rpt"/>
</dbReference>
<dbReference type="InterPro" id="IPR051677">
    <property type="entry name" value="AfsR-DnrI-RedD_regulator"/>
</dbReference>
<dbReference type="SUPFAM" id="SSF46894">
    <property type="entry name" value="C-terminal effector domain of the bipartite response regulators"/>
    <property type="match status" value="1"/>
</dbReference>
<sequence>MTAGVRFELLGPMRAYRGDERLGTGTPQQQAMLAVLLLRSGHGAGLGELIDALWGEEPPHAAVTTLRTYAWRWRKVLAEPGVLVSVGDGYRLVLEKPCLDVQEAEELAARAAVERGAGRREAAAKLLREALGLWQGEPLAALPGPYAERQRSRLEELRLRLLEDRLELDIEAGGEAAAVPDLRLLTSEHPLRERPVALLMRALCRTGRQADALNLFRTARQGLISEIGLEPGPELLSLHQRILSGDQELAGAEDGGRRGGAVALSGGPAPDTAAAVAEGGGGGGGGPEPEPEAPPVPAQTPSAPGDFTGRAALVRRLAEALTPAGDSGPALALISGMGGVGKTALALHTADRVRDLFPDGQLYADLRGTDAHDPCDPGHVLVGFLAALGVTADALPADVEGRAALFRSMTAGRRMLVVLDNARDAAQVRPLLPGPGRCAVLVTSRPRLAGLPARHQADLDVFELPEALELFGRVIGRDRLEAEPETARELVATCGFLPLAVRIVAARLAARPSWTVALLTARLADERRRLNELRVGDLAIAPVFELGYRQLSAEQARAFRVLACLDGPGIGLTSAAAALGADEFHVEEVLESLVDVAMLESPTPGRYRFHDLLRTFGRQCAGAGAGAGAGADAGVGVGVVRAELAGALDGLLDHLLATACAAFRHAVPGDPVAAALGPLRARPLSFAGLEPARIWALTESETALALAAQIAACARPGHPAWRGRLRAAIDLLIALSPFHQDTRYGQLAPTGLLLAEAAARHGDRKAEGRARFLCGTIALKDTRLAEAETEARLAVLACREAGDTVVLRQALNDLGLVAQFLRRFDEAIACFDEAIALARELDHRSGEYATTVNAALARVRSGRAHEAVPACEAVLPGLREMDDRHGICYALYVLGLALHATGRYEEAIARYGDCLAVAGPAGIRQRVAHARYRMADTLRAVGRHAEAQEQAEAALSLCRDLGSDRDSGHALVVLGRTLAERGRAEEARSRLLSASALFAKLGLPDVADVEELLAALPA</sequence>
<name>A0ABZ1RPM8_9ACTN</name>
<evidence type="ECO:0000259" key="8">
    <source>
        <dbReference type="PROSITE" id="PS51755"/>
    </source>
</evidence>
<keyword evidence="3" id="KW-0805">Transcription regulation</keyword>
<dbReference type="Pfam" id="PF13374">
    <property type="entry name" value="TPR_10"/>
    <property type="match status" value="1"/>
</dbReference>
<evidence type="ECO:0000313" key="10">
    <source>
        <dbReference type="Proteomes" id="UP001432075"/>
    </source>
</evidence>
<dbReference type="PROSITE" id="PS51755">
    <property type="entry name" value="OMPR_PHOB"/>
    <property type="match status" value="1"/>
</dbReference>
<dbReference type="PRINTS" id="PR00364">
    <property type="entry name" value="DISEASERSIST"/>
</dbReference>
<dbReference type="Gene3D" id="3.40.50.300">
    <property type="entry name" value="P-loop containing nucleotide triphosphate hydrolases"/>
    <property type="match status" value="1"/>
</dbReference>
<dbReference type="EMBL" id="CP108057">
    <property type="protein sequence ID" value="WUO48065.1"/>
    <property type="molecule type" value="Genomic_DNA"/>
</dbReference>
<dbReference type="SUPFAM" id="SSF48452">
    <property type="entry name" value="TPR-like"/>
    <property type="match status" value="2"/>
</dbReference>
<dbReference type="InterPro" id="IPR011990">
    <property type="entry name" value="TPR-like_helical_dom_sf"/>
</dbReference>
<dbReference type="SUPFAM" id="SSF52540">
    <property type="entry name" value="P-loop containing nucleoside triphosphate hydrolases"/>
    <property type="match status" value="1"/>
</dbReference>
<dbReference type="Pfam" id="PF13424">
    <property type="entry name" value="TPR_12"/>
    <property type="match status" value="1"/>
</dbReference>
<dbReference type="InterPro" id="IPR001867">
    <property type="entry name" value="OmpR/PhoB-type_DNA-bd"/>
</dbReference>
<feature type="compositionally biased region" description="Gly residues" evidence="7">
    <location>
        <begin position="278"/>
        <end position="287"/>
    </location>
</feature>
<dbReference type="SMART" id="SM00028">
    <property type="entry name" value="TPR"/>
    <property type="match status" value="4"/>
</dbReference>
<dbReference type="InterPro" id="IPR036388">
    <property type="entry name" value="WH-like_DNA-bd_sf"/>
</dbReference>
<evidence type="ECO:0000313" key="9">
    <source>
        <dbReference type="EMBL" id="WUO48065.1"/>
    </source>
</evidence>
<dbReference type="InterPro" id="IPR005158">
    <property type="entry name" value="BTAD"/>
</dbReference>
<protein>
    <submittedName>
        <fullName evidence="9">Tetratricopeptide repeat protein</fullName>
    </submittedName>
</protein>
<proteinExistence type="inferred from homology"/>
<evidence type="ECO:0000256" key="7">
    <source>
        <dbReference type="SAM" id="MobiDB-lite"/>
    </source>
</evidence>
<dbReference type="RefSeq" id="WP_328776365.1">
    <property type="nucleotide sequence ID" value="NZ_CP108057.1"/>
</dbReference>
<evidence type="ECO:0000256" key="4">
    <source>
        <dbReference type="ARBA" id="ARBA00023125"/>
    </source>
</evidence>
<dbReference type="Gene3D" id="1.25.40.10">
    <property type="entry name" value="Tetratricopeptide repeat domain"/>
    <property type="match status" value="2"/>
</dbReference>
<organism evidence="9 10">
    <name type="scientific">Streptomyces goshikiensis</name>
    <dbReference type="NCBI Taxonomy" id="1942"/>
    <lineage>
        <taxon>Bacteria</taxon>
        <taxon>Bacillati</taxon>
        <taxon>Actinomycetota</taxon>
        <taxon>Actinomycetes</taxon>
        <taxon>Kitasatosporales</taxon>
        <taxon>Streptomycetaceae</taxon>
        <taxon>Streptomyces</taxon>
    </lineage>
</organism>
<feature type="domain" description="OmpR/PhoB-type" evidence="8">
    <location>
        <begin position="1"/>
        <end position="94"/>
    </location>
</feature>
<keyword evidence="5" id="KW-0804">Transcription</keyword>
<keyword evidence="10" id="KW-1185">Reference proteome</keyword>
<reference evidence="9" key="1">
    <citation type="submission" date="2022-10" db="EMBL/GenBank/DDBJ databases">
        <title>The complete genomes of actinobacterial strains from the NBC collection.</title>
        <authorList>
            <person name="Joergensen T.S."/>
            <person name="Alvarez Arevalo M."/>
            <person name="Sterndorff E.B."/>
            <person name="Faurdal D."/>
            <person name="Vuksanovic O."/>
            <person name="Mourched A.-S."/>
            <person name="Charusanti P."/>
            <person name="Shaw S."/>
            <person name="Blin K."/>
            <person name="Weber T."/>
        </authorList>
    </citation>
    <scope>NUCLEOTIDE SEQUENCE</scope>
    <source>
        <strain evidence="9">NBC_00283</strain>
    </source>
</reference>